<evidence type="ECO:0000256" key="1">
    <source>
        <dbReference type="SAM" id="MobiDB-lite"/>
    </source>
</evidence>
<dbReference type="EMBL" id="MLYV02000214">
    <property type="protein sequence ID" value="PSS31927.1"/>
    <property type="molecule type" value="Genomic_DNA"/>
</dbReference>
<feature type="compositionally biased region" description="Low complexity" evidence="1">
    <location>
        <begin position="57"/>
        <end position="66"/>
    </location>
</feature>
<dbReference type="Proteomes" id="UP000186601">
    <property type="component" value="Unassembled WGS sequence"/>
</dbReference>
<feature type="compositionally biased region" description="Basic and acidic residues" evidence="1">
    <location>
        <begin position="137"/>
        <end position="146"/>
    </location>
</feature>
<proteinExistence type="predicted"/>
<evidence type="ECO:0000313" key="4">
    <source>
        <dbReference type="Proteomes" id="UP000186601"/>
    </source>
</evidence>
<protein>
    <submittedName>
        <fullName evidence="3">Uncharacterized protein</fullName>
    </submittedName>
</protein>
<sequence>MPVSTAAYAVPLSLAGSIILVATFLGIHHHRKLLMDRANEREQDKSLGLGRRLSLWNRRSSSGSSSARDGKKHEDDEPDNLTRPYVPNLPYTNRPQVRQPTRSPFVNSPITTRHTGHATAPVSLFRSTLSPRIPHSPRPEGERGEDGINASVNDGVVSHYLQLSPIPPFFSSPHLGPTPPKPAHTRKCVAAELVPESEKLQIPNHIYDEVARKLVDKI</sequence>
<evidence type="ECO:0000256" key="2">
    <source>
        <dbReference type="SAM" id="Phobius"/>
    </source>
</evidence>
<organism evidence="3 4">
    <name type="scientific">Hermanssonia centrifuga</name>
    <dbReference type="NCBI Taxonomy" id="98765"/>
    <lineage>
        <taxon>Eukaryota</taxon>
        <taxon>Fungi</taxon>
        <taxon>Dikarya</taxon>
        <taxon>Basidiomycota</taxon>
        <taxon>Agaricomycotina</taxon>
        <taxon>Agaricomycetes</taxon>
        <taxon>Polyporales</taxon>
        <taxon>Meruliaceae</taxon>
        <taxon>Hermanssonia</taxon>
    </lineage>
</organism>
<comment type="caution">
    <text evidence="3">The sequence shown here is derived from an EMBL/GenBank/DDBJ whole genome shotgun (WGS) entry which is preliminary data.</text>
</comment>
<feature type="region of interest" description="Disordered" evidence="1">
    <location>
        <begin position="57"/>
        <end position="148"/>
    </location>
</feature>
<accession>A0A2R6RPI0</accession>
<keyword evidence="2" id="KW-0812">Transmembrane</keyword>
<keyword evidence="2" id="KW-1133">Transmembrane helix</keyword>
<feature type="compositionally biased region" description="Polar residues" evidence="1">
    <location>
        <begin position="90"/>
        <end position="113"/>
    </location>
</feature>
<dbReference type="OrthoDB" id="3245083at2759"/>
<name>A0A2R6RPI0_9APHY</name>
<evidence type="ECO:0000313" key="3">
    <source>
        <dbReference type="EMBL" id="PSS31927.1"/>
    </source>
</evidence>
<feature type="transmembrane region" description="Helical" evidence="2">
    <location>
        <begin position="6"/>
        <end position="27"/>
    </location>
</feature>
<dbReference type="AlphaFoldDB" id="A0A2R6RPI0"/>
<reference evidence="3 4" key="1">
    <citation type="submission" date="2018-02" db="EMBL/GenBank/DDBJ databases">
        <title>Genome sequence of the basidiomycete white-rot fungus Phlebia centrifuga.</title>
        <authorList>
            <person name="Granchi Z."/>
            <person name="Peng M."/>
            <person name="de Vries R.P."/>
            <person name="Hilden K."/>
            <person name="Makela M.R."/>
            <person name="Grigoriev I."/>
            <person name="Riley R."/>
        </authorList>
    </citation>
    <scope>NUCLEOTIDE SEQUENCE [LARGE SCALE GENOMIC DNA]</scope>
    <source>
        <strain evidence="3 4">FBCC195</strain>
    </source>
</reference>
<gene>
    <name evidence="3" type="ORF">PHLCEN_2v2308</name>
</gene>
<keyword evidence="2" id="KW-0472">Membrane</keyword>
<keyword evidence="4" id="KW-1185">Reference proteome</keyword>